<comment type="caution">
    <text evidence="9">The sequence shown here is derived from an EMBL/GenBank/DDBJ whole genome shotgun (WGS) entry which is preliminary data.</text>
</comment>
<feature type="active site" evidence="7">
    <location>
        <position position="514"/>
    </location>
</feature>
<dbReference type="GO" id="GO:0051156">
    <property type="term" value="P:glucose 6-phosphate metabolic process"/>
    <property type="evidence" value="ECO:0007669"/>
    <property type="project" value="TreeGrafter"/>
</dbReference>
<dbReference type="GO" id="GO:0006096">
    <property type="term" value="P:glycolytic process"/>
    <property type="evidence" value="ECO:0007669"/>
    <property type="project" value="UniProtKB-UniRule"/>
</dbReference>
<evidence type="ECO:0000256" key="4">
    <source>
        <dbReference type="ARBA" id="ARBA00023152"/>
    </source>
</evidence>
<dbReference type="SUPFAM" id="SSF53697">
    <property type="entry name" value="SIS domain"/>
    <property type="match status" value="1"/>
</dbReference>
<dbReference type="InterPro" id="IPR035482">
    <property type="entry name" value="SIS_PGI_2"/>
</dbReference>
<protein>
    <recommendedName>
        <fullName evidence="7">Glucose-6-phosphate isomerase</fullName>
        <shortName evidence="7">GPI</shortName>
        <ecNumber evidence="7">5.3.1.9</ecNumber>
    </recommendedName>
    <alternativeName>
        <fullName evidence="7">Phosphoglucose isomerase</fullName>
        <shortName evidence="7">PGI</shortName>
    </alternativeName>
    <alternativeName>
        <fullName evidence="7">Phosphohexose isomerase</fullName>
        <shortName evidence="7">PHI</shortName>
    </alternativeName>
</protein>
<keyword evidence="7" id="KW-0963">Cytoplasm</keyword>
<evidence type="ECO:0000256" key="7">
    <source>
        <dbReference type="HAMAP-Rule" id="MF_00473"/>
    </source>
</evidence>
<dbReference type="PROSITE" id="PS00174">
    <property type="entry name" value="P_GLUCOSE_ISOMERASE_2"/>
    <property type="match status" value="1"/>
</dbReference>
<reference evidence="9 10" key="1">
    <citation type="submission" date="2018-03" db="EMBL/GenBank/DDBJ databases">
        <title>Mesoflavibacter sp. HG37 and Mesoflavibacter sp. HG96 sp.nov., two marine bacteria isolated from seawater of Western Pacific Ocean.</title>
        <authorList>
            <person name="Cheng H."/>
            <person name="Wu Y.-H."/>
            <person name="Guo L.-L."/>
            <person name="Xu X.-W."/>
        </authorList>
    </citation>
    <scope>NUCLEOTIDE SEQUENCE [LARGE SCALE GENOMIC DNA]</scope>
    <source>
        <strain evidence="9 10">KCTC 32269</strain>
    </source>
</reference>
<dbReference type="GO" id="GO:0004347">
    <property type="term" value="F:glucose-6-phosphate isomerase activity"/>
    <property type="evidence" value="ECO:0007669"/>
    <property type="project" value="UniProtKB-UniRule"/>
</dbReference>
<evidence type="ECO:0000256" key="5">
    <source>
        <dbReference type="ARBA" id="ARBA00023235"/>
    </source>
</evidence>
<dbReference type="OrthoDB" id="140919at2"/>
<evidence type="ECO:0000256" key="1">
    <source>
        <dbReference type="ARBA" id="ARBA00004926"/>
    </source>
</evidence>
<gene>
    <name evidence="7" type="primary">pgi</name>
    <name evidence="9" type="ORF">C7H52_03565</name>
</gene>
<dbReference type="PROSITE" id="PS51463">
    <property type="entry name" value="P_GLUCOSE_ISOMERASE_3"/>
    <property type="match status" value="1"/>
</dbReference>
<comment type="pathway">
    <text evidence="1 7 8">Carbohydrate degradation; glycolysis; D-glyceraldehyde 3-phosphate and glycerone phosphate from D-glucose: step 2/4.</text>
</comment>
<comment type="pathway">
    <text evidence="7">Carbohydrate biosynthesis; gluconeogenesis.</text>
</comment>
<dbReference type="FunFam" id="3.40.50.10490:FF:000004">
    <property type="entry name" value="Glucose-6-phosphate isomerase"/>
    <property type="match status" value="1"/>
</dbReference>
<dbReference type="EC" id="5.3.1.9" evidence="7"/>
<dbReference type="Proteomes" id="UP000238426">
    <property type="component" value="Unassembled WGS sequence"/>
</dbReference>
<evidence type="ECO:0000313" key="10">
    <source>
        <dbReference type="Proteomes" id="UP000238426"/>
    </source>
</evidence>
<name>A0A2T1ND75_9FLAO</name>
<dbReference type="HAMAP" id="MF_00473">
    <property type="entry name" value="G6P_isomerase"/>
    <property type="match status" value="1"/>
</dbReference>
<dbReference type="InterPro" id="IPR023096">
    <property type="entry name" value="G6P_Isomerase_C"/>
</dbReference>
<dbReference type="UniPathway" id="UPA00109">
    <property type="reaction ID" value="UER00181"/>
</dbReference>
<evidence type="ECO:0000256" key="8">
    <source>
        <dbReference type="RuleBase" id="RU000612"/>
    </source>
</evidence>
<feature type="active site" evidence="7">
    <location>
        <position position="386"/>
    </location>
</feature>
<keyword evidence="10" id="KW-1185">Reference proteome</keyword>
<dbReference type="InterPro" id="IPR046348">
    <property type="entry name" value="SIS_dom_sf"/>
</dbReference>
<dbReference type="PANTHER" id="PTHR11469:SF1">
    <property type="entry name" value="GLUCOSE-6-PHOSPHATE ISOMERASE"/>
    <property type="match status" value="1"/>
</dbReference>
<dbReference type="CDD" id="cd05015">
    <property type="entry name" value="SIS_PGI_1"/>
    <property type="match status" value="1"/>
</dbReference>
<evidence type="ECO:0000313" key="9">
    <source>
        <dbReference type="EMBL" id="PSG90369.1"/>
    </source>
</evidence>
<dbReference type="PRINTS" id="PR00662">
    <property type="entry name" value="G6PISOMERASE"/>
</dbReference>
<sequence length="548" mass="62132">MPIPKINPTHTQAWKDLQLHFNEVKALQMVNLFEEDANRAEKLTINWEDFYLDYSKNRVTDKTLELLQNLAQEVHLKEAIEAQFKGEVINETEGREVLHTALRAPKKAQVIVNGEDVIPEIYEVKSKIEEFTNAVVSGEQKGYTNKAFTDVVNIGIGGSDLGPAMVVESLQYYKNHLNTHFVSNVDGDHVNEVIKQLNPETTLFVIVSKTFTTQETLSNANTIRTWFLEHASQEDVAKHFVAVSTNIEKVQEFGIDANNIFPMWNWVGGRFSLWSAVGLTISLAVGYKNFDSLLNGAHKMDTHFRTANFKENIPVTLALLSIWYNNFFGAESEAVIAYSQYLNQFATYLQQGIMESNGKSIDRNGNRVNYQTGTLIWGEPGTNSQHAFFQLIHQGTKLIPADFIGFAESLHGNQDHQDKLMSNYIAQTEALYKGKTEEEVLAEFKANQTSAETTAQLTPFKVFEGNKPTNSIFINKLTPESLGKLIAMYEHKIYVQGVIWNIFSYDQFGVELGKQLANTILKDFDAQDLNHHDQSTQNLIKHFKQFRS</sequence>
<dbReference type="UniPathway" id="UPA00138"/>
<dbReference type="InterPro" id="IPR001672">
    <property type="entry name" value="G6P_Isomerase"/>
</dbReference>
<comment type="function">
    <text evidence="7">Catalyzes the reversible isomerization of glucose-6-phosphate to fructose-6-phosphate.</text>
</comment>
<keyword evidence="4 7" id="KW-0324">Glycolysis</keyword>
<organism evidence="9 10">
    <name type="scientific">Aurantibacter aestuarii</name>
    <dbReference type="NCBI Taxonomy" id="1266046"/>
    <lineage>
        <taxon>Bacteria</taxon>
        <taxon>Pseudomonadati</taxon>
        <taxon>Bacteroidota</taxon>
        <taxon>Flavobacteriia</taxon>
        <taxon>Flavobacteriales</taxon>
        <taxon>Flavobacteriaceae</taxon>
        <taxon>Aurantibacter</taxon>
    </lineage>
</organism>
<keyword evidence="5 7" id="KW-0413">Isomerase</keyword>
<dbReference type="Gene3D" id="1.10.1390.10">
    <property type="match status" value="1"/>
</dbReference>
<comment type="catalytic activity">
    <reaction evidence="6 7 8">
        <text>alpha-D-glucose 6-phosphate = beta-D-fructose 6-phosphate</text>
        <dbReference type="Rhea" id="RHEA:11816"/>
        <dbReference type="ChEBI" id="CHEBI:57634"/>
        <dbReference type="ChEBI" id="CHEBI:58225"/>
        <dbReference type="EC" id="5.3.1.9"/>
    </reaction>
</comment>
<dbReference type="CDD" id="cd05016">
    <property type="entry name" value="SIS_PGI_2"/>
    <property type="match status" value="1"/>
</dbReference>
<dbReference type="InterPro" id="IPR018189">
    <property type="entry name" value="Phosphoglucose_isomerase_CS"/>
</dbReference>
<dbReference type="Pfam" id="PF00342">
    <property type="entry name" value="PGI"/>
    <property type="match status" value="1"/>
</dbReference>
<dbReference type="PROSITE" id="PS00765">
    <property type="entry name" value="P_GLUCOSE_ISOMERASE_1"/>
    <property type="match status" value="1"/>
</dbReference>
<comment type="similarity">
    <text evidence="2 7 8">Belongs to the GPI family.</text>
</comment>
<dbReference type="AlphaFoldDB" id="A0A2T1ND75"/>
<dbReference type="InterPro" id="IPR035476">
    <property type="entry name" value="SIS_PGI_1"/>
</dbReference>
<dbReference type="GO" id="GO:0005829">
    <property type="term" value="C:cytosol"/>
    <property type="evidence" value="ECO:0007669"/>
    <property type="project" value="TreeGrafter"/>
</dbReference>
<feature type="active site" description="Proton donor" evidence="7">
    <location>
        <position position="355"/>
    </location>
</feature>
<dbReference type="GO" id="GO:0006094">
    <property type="term" value="P:gluconeogenesis"/>
    <property type="evidence" value="ECO:0007669"/>
    <property type="project" value="UniProtKB-UniRule"/>
</dbReference>
<comment type="subcellular location">
    <subcellularLocation>
        <location evidence="7">Cytoplasm</location>
    </subcellularLocation>
</comment>
<proteinExistence type="inferred from homology"/>
<dbReference type="GO" id="GO:0048029">
    <property type="term" value="F:monosaccharide binding"/>
    <property type="evidence" value="ECO:0007669"/>
    <property type="project" value="TreeGrafter"/>
</dbReference>
<dbReference type="GO" id="GO:0097367">
    <property type="term" value="F:carbohydrate derivative binding"/>
    <property type="evidence" value="ECO:0007669"/>
    <property type="project" value="InterPro"/>
</dbReference>
<dbReference type="EMBL" id="PXOQ01000007">
    <property type="protein sequence ID" value="PSG90369.1"/>
    <property type="molecule type" value="Genomic_DNA"/>
</dbReference>
<evidence type="ECO:0000256" key="6">
    <source>
        <dbReference type="ARBA" id="ARBA00029321"/>
    </source>
</evidence>
<keyword evidence="3 7" id="KW-0312">Gluconeogenesis</keyword>
<dbReference type="RefSeq" id="WP_106462509.1">
    <property type="nucleotide sequence ID" value="NZ_PXOQ01000007.1"/>
</dbReference>
<dbReference type="Gene3D" id="3.40.50.10490">
    <property type="entry name" value="Glucose-6-phosphate isomerase like protein, domain 1"/>
    <property type="match status" value="2"/>
</dbReference>
<dbReference type="NCBIfam" id="NF001211">
    <property type="entry name" value="PRK00179.1"/>
    <property type="match status" value="1"/>
</dbReference>
<accession>A0A2T1ND75</accession>
<evidence type="ECO:0000256" key="3">
    <source>
        <dbReference type="ARBA" id="ARBA00022432"/>
    </source>
</evidence>
<dbReference type="PANTHER" id="PTHR11469">
    <property type="entry name" value="GLUCOSE-6-PHOSPHATE ISOMERASE"/>
    <property type="match status" value="1"/>
</dbReference>
<evidence type="ECO:0000256" key="2">
    <source>
        <dbReference type="ARBA" id="ARBA00006604"/>
    </source>
</evidence>